<dbReference type="PROSITE" id="PS51747">
    <property type="entry name" value="CYT_DCMP_DEAMINASES_2"/>
    <property type="match status" value="1"/>
</dbReference>
<feature type="domain" description="CMP/dCMP-type deaminase" evidence="9">
    <location>
        <begin position="5"/>
        <end position="117"/>
    </location>
</feature>
<dbReference type="Proteomes" id="UP000051931">
    <property type="component" value="Unassembled WGS sequence"/>
</dbReference>
<comment type="subunit">
    <text evidence="2 8">Homodimer.</text>
</comment>
<keyword evidence="4 8" id="KW-0479">Metal-binding</keyword>
<reference evidence="10 11" key="1">
    <citation type="journal article" date="2015" name="Genome Announc.">
        <title>Expanding the biotechnology potential of lactobacilli through comparative genomics of 213 strains and associated genera.</title>
        <authorList>
            <person name="Sun Z."/>
            <person name="Harris H.M."/>
            <person name="McCann A."/>
            <person name="Guo C."/>
            <person name="Argimon S."/>
            <person name="Zhang W."/>
            <person name="Yang X."/>
            <person name="Jeffery I.B."/>
            <person name="Cooney J.C."/>
            <person name="Kagawa T.F."/>
            <person name="Liu W."/>
            <person name="Song Y."/>
            <person name="Salvetti E."/>
            <person name="Wrobel A."/>
            <person name="Rasinkangas P."/>
            <person name="Parkhill J."/>
            <person name="Rea M.C."/>
            <person name="O'Sullivan O."/>
            <person name="Ritari J."/>
            <person name="Douillard F.P."/>
            <person name="Paul Ross R."/>
            <person name="Yang R."/>
            <person name="Briner A.E."/>
            <person name="Felis G.E."/>
            <person name="de Vos W.M."/>
            <person name="Barrangou R."/>
            <person name="Klaenhammer T.R."/>
            <person name="Caufield P.W."/>
            <person name="Cui Y."/>
            <person name="Zhang H."/>
            <person name="O'Toole P.W."/>
        </authorList>
    </citation>
    <scope>NUCLEOTIDE SEQUENCE [LARGE SCALE GENOMIC DNA]</scope>
    <source>
        <strain evidence="10 11">DSM 15354</strain>
    </source>
</reference>
<comment type="caution">
    <text evidence="10">The sequence shown here is derived from an EMBL/GenBank/DDBJ whole genome shotgun (WGS) entry which is preliminary data.</text>
</comment>
<evidence type="ECO:0000256" key="7">
    <source>
        <dbReference type="ARBA" id="ARBA00048045"/>
    </source>
</evidence>
<dbReference type="eggNOG" id="COG0590">
    <property type="taxonomic scope" value="Bacteria"/>
</dbReference>
<dbReference type="STRING" id="1122152.GCA_000425905_00808"/>
<dbReference type="InterPro" id="IPR028883">
    <property type="entry name" value="tRNA_aden_deaminase"/>
</dbReference>
<keyword evidence="3 8" id="KW-0819">tRNA processing</keyword>
<dbReference type="InterPro" id="IPR016192">
    <property type="entry name" value="APOBEC/CMP_deaminase_Zn-bd"/>
</dbReference>
<dbReference type="RefSeq" id="WP_027825777.1">
    <property type="nucleotide sequence ID" value="NZ_AZFB01000005.1"/>
</dbReference>
<evidence type="ECO:0000256" key="1">
    <source>
        <dbReference type="ARBA" id="ARBA00010669"/>
    </source>
</evidence>
<evidence type="ECO:0000259" key="9">
    <source>
        <dbReference type="PROSITE" id="PS51747"/>
    </source>
</evidence>
<feature type="binding site" evidence="8">
    <location>
        <position position="90"/>
    </location>
    <ligand>
        <name>Zn(2+)</name>
        <dbReference type="ChEBI" id="CHEBI:29105"/>
        <note>catalytic</note>
    </ligand>
</feature>
<dbReference type="PATRIC" id="fig|1122152.4.peg.1076"/>
<evidence type="ECO:0000256" key="2">
    <source>
        <dbReference type="ARBA" id="ARBA00011738"/>
    </source>
</evidence>
<dbReference type="AlphaFoldDB" id="A0A0R1SAC2"/>
<dbReference type="PANTHER" id="PTHR11079">
    <property type="entry name" value="CYTOSINE DEAMINASE FAMILY MEMBER"/>
    <property type="match status" value="1"/>
</dbReference>
<dbReference type="EC" id="3.5.4.33" evidence="8"/>
<dbReference type="Pfam" id="PF14437">
    <property type="entry name" value="MafB19-deam"/>
    <property type="match status" value="1"/>
</dbReference>
<dbReference type="NCBIfam" id="NF008113">
    <property type="entry name" value="PRK10860.1"/>
    <property type="match status" value="1"/>
</dbReference>
<dbReference type="Gene3D" id="3.40.140.10">
    <property type="entry name" value="Cytidine Deaminase, domain 2"/>
    <property type="match status" value="1"/>
</dbReference>
<dbReference type="GO" id="GO:0002100">
    <property type="term" value="P:tRNA wobble adenosine to inosine editing"/>
    <property type="evidence" value="ECO:0007669"/>
    <property type="project" value="UniProtKB-UniRule"/>
</dbReference>
<gene>
    <name evidence="8" type="primary">tadA</name>
    <name evidence="10" type="ORF">FC23_GL001046</name>
</gene>
<evidence type="ECO:0000256" key="4">
    <source>
        <dbReference type="ARBA" id="ARBA00022723"/>
    </source>
</evidence>
<keyword evidence="6 8" id="KW-0862">Zinc</keyword>
<comment type="function">
    <text evidence="8">Catalyzes the deamination of adenosine to inosine at the wobble position 34 of tRNA(Arg2).</text>
</comment>
<accession>A0A0R1SAC2</accession>
<keyword evidence="5 8" id="KW-0378">Hydrolase</keyword>
<evidence type="ECO:0000256" key="8">
    <source>
        <dbReference type="HAMAP-Rule" id="MF_00972"/>
    </source>
</evidence>
<sequence length="177" mass="19675">MFSSEEKKHYMTLAFDEAKKAEEQDEVPIGAIVVDPDGKVIGRGYNRRELDNIATHHAEILAINEACQNLNSWRLIDCSLFVTLEPCAMCAGAIINARLKAVYYGAPDHKAGASGSVVDLFKVEKFNHHPQVVPGLFREQAGQMLTNFFRAIRAKQKAKKAQEKADDASQNDENKLS</sequence>
<evidence type="ECO:0000256" key="5">
    <source>
        <dbReference type="ARBA" id="ARBA00022801"/>
    </source>
</evidence>
<dbReference type="PROSITE" id="PS00903">
    <property type="entry name" value="CYT_DCMP_DEAMINASES_1"/>
    <property type="match status" value="1"/>
</dbReference>
<evidence type="ECO:0000313" key="11">
    <source>
        <dbReference type="Proteomes" id="UP000051931"/>
    </source>
</evidence>
<dbReference type="GO" id="GO:0052717">
    <property type="term" value="F:tRNA-specific adenosine-34 deaminase activity"/>
    <property type="evidence" value="ECO:0007669"/>
    <property type="project" value="UniProtKB-UniRule"/>
</dbReference>
<feature type="binding site" evidence="8">
    <location>
        <position position="57"/>
    </location>
    <ligand>
        <name>Zn(2+)</name>
        <dbReference type="ChEBI" id="CHEBI:29105"/>
        <note>catalytic</note>
    </ligand>
</feature>
<evidence type="ECO:0000313" key="10">
    <source>
        <dbReference type="EMBL" id="KRL63107.1"/>
    </source>
</evidence>
<comment type="cofactor">
    <cofactor evidence="8">
        <name>Zn(2+)</name>
        <dbReference type="ChEBI" id="CHEBI:29105"/>
    </cofactor>
    <text evidence="8">Binds 1 zinc ion per subunit.</text>
</comment>
<keyword evidence="11" id="KW-1185">Reference proteome</keyword>
<organism evidence="10 11">
    <name type="scientific">Lactobacillus psittaci DSM 15354</name>
    <dbReference type="NCBI Taxonomy" id="1122152"/>
    <lineage>
        <taxon>Bacteria</taxon>
        <taxon>Bacillati</taxon>
        <taxon>Bacillota</taxon>
        <taxon>Bacilli</taxon>
        <taxon>Lactobacillales</taxon>
        <taxon>Lactobacillaceae</taxon>
        <taxon>Lactobacillus</taxon>
    </lineage>
</organism>
<dbReference type="GO" id="GO:0008270">
    <property type="term" value="F:zinc ion binding"/>
    <property type="evidence" value="ECO:0007669"/>
    <property type="project" value="UniProtKB-UniRule"/>
</dbReference>
<dbReference type="InterPro" id="IPR016193">
    <property type="entry name" value="Cytidine_deaminase-like"/>
</dbReference>
<dbReference type="PANTHER" id="PTHR11079:SF202">
    <property type="entry name" value="TRNA-SPECIFIC ADENOSINE DEAMINASE"/>
    <property type="match status" value="1"/>
</dbReference>
<name>A0A0R1SAC2_9LACO</name>
<dbReference type="InterPro" id="IPR002125">
    <property type="entry name" value="CMP_dCMP_dom"/>
</dbReference>
<protein>
    <recommendedName>
        <fullName evidence="8">tRNA-specific adenosine deaminase</fullName>
        <ecNumber evidence="8">3.5.4.33</ecNumber>
    </recommendedName>
</protein>
<dbReference type="FunFam" id="3.40.140.10:FF:000005">
    <property type="entry name" value="tRNA-specific adenosine deaminase"/>
    <property type="match status" value="1"/>
</dbReference>
<comment type="catalytic activity">
    <reaction evidence="7 8">
        <text>adenosine(34) in tRNA + H2O + H(+) = inosine(34) in tRNA + NH4(+)</text>
        <dbReference type="Rhea" id="RHEA:43168"/>
        <dbReference type="Rhea" id="RHEA-COMP:10373"/>
        <dbReference type="Rhea" id="RHEA-COMP:10374"/>
        <dbReference type="ChEBI" id="CHEBI:15377"/>
        <dbReference type="ChEBI" id="CHEBI:15378"/>
        <dbReference type="ChEBI" id="CHEBI:28938"/>
        <dbReference type="ChEBI" id="CHEBI:74411"/>
        <dbReference type="ChEBI" id="CHEBI:82852"/>
        <dbReference type="EC" id="3.5.4.33"/>
    </reaction>
</comment>
<dbReference type="EMBL" id="AZFB01000005">
    <property type="protein sequence ID" value="KRL63107.1"/>
    <property type="molecule type" value="Genomic_DNA"/>
</dbReference>
<dbReference type="SUPFAM" id="SSF53927">
    <property type="entry name" value="Cytidine deaminase-like"/>
    <property type="match status" value="1"/>
</dbReference>
<evidence type="ECO:0000256" key="6">
    <source>
        <dbReference type="ARBA" id="ARBA00022833"/>
    </source>
</evidence>
<feature type="binding site" evidence="8">
    <location>
        <position position="87"/>
    </location>
    <ligand>
        <name>Zn(2+)</name>
        <dbReference type="ChEBI" id="CHEBI:29105"/>
        <note>catalytic</note>
    </ligand>
</feature>
<evidence type="ECO:0000256" key="3">
    <source>
        <dbReference type="ARBA" id="ARBA00022694"/>
    </source>
</evidence>
<dbReference type="InterPro" id="IPR058535">
    <property type="entry name" value="MafB19-deam"/>
</dbReference>
<dbReference type="OrthoDB" id="9802676at2"/>
<dbReference type="HAMAP" id="MF_00972">
    <property type="entry name" value="tRNA_aden_deaminase"/>
    <property type="match status" value="1"/>
</dbReference>
<comment type="similarity">
    <text evidence="1">Belongs to the cytidine and deoxycytidylate deaminase family. ADAT2 subfamily.</text>
</comment>
<dbReference type="CDD" id="cd01285">
    <property type="entry name" value="nucleoside_deaminase"/>
    <property type="match status" value="1"/>
</dbReference>
<proteinExistence type="inferred from homology"/>
<feature type="active site" description="Proton donor" evidence="8">
    <location>
        <position position="59"/>
    </location>
</feature>